<evidence type="ECO:0000256" key="3">
    <source>
        <dbReference type="ARBA" id="ARBA00022448"/>
    </source>
</evidence>
<dbReference type="Proteomes" id="UP001527202">
    <property type="component" value="Unassembled WGS sequence"/>
</dbReference>
<keyword evidence="6 8" id="KW-1133">Transmembrane helix</keyword>
<evidence type="ECO:0000313" key="11">
    <source>
        <dbReference type="Proteomes" id="UP000288943"/>
    </source>
</evidence>
<feature type="transmembrane region" description="Helical" evidence="8">
    <location>
        <begin position="307"/>
        <end position="327"/>
    </location>
</feature>
<comment type="subcellular location">
    <subcellularLocation>
        <location evidence="1">Membrane</location>
        <topology evidence="1">Multi-pass membrane protein</topology>
    </subcellularLocation>
</comment>
<keyword evidence="7 8" id="KW-0472">Membrane</keyword>
<feature type="transmembrane region" description="Helical" evidence="8">
    <location>
        <begin position="45"/>
        <end position="67"/>
    </location>
</feature>
<dbReference type="RefSeq" id="WP_042227222.1">
    <property type="nucleotide sequence ID" value="NZ_CP026520.1"/>
</dbReference>
<evidence type="ECO:0000256" key="1">
    <source>
        <dbReference type="ARBA" id="ARBA00004141"/>
    </source>
</evidence>
<accession>A0A410X067</accession>
<dbReference type="InterPro" id="IPR004761">
    <property type="entry name" value="Spore_GerAB"/>
</dbReference>
<dbReference type="PANTHER" id="PTHR34975:SF2">
    <property type="entry name" value="SPORE GERMINATION PROTEIN A2"/>
    <property type="match status" value="1"/>
</dbReference>
<feature type="transmembrane region" description="Helical" evidence="8">
    <location>
        <begin position="223"/>
        <end position="243"/>
    </location>
</feature>
<dbReference type="PANTHER" id="PTHR34975">
    <property type="entry name" value="SPORE GERMINATION PROTEIN A2"/>
    <property type="match status" value="1"/>
</dbReference>
<dbReference type="GO" id="GO:0016020">
    <property type="term" value="C:membrane"/>
    <property type="evidence" value="ECO:0007669"/>
    <property type="project" value="UniProtKB-SubCell"/>
</dbReference>
<dbReference type="Pfam" id="PF03845">
    <property type="entry name" value="Spore_permease"/>
    <property type="match status" value="1"/>
</dbReference>
<evidence type="ECO:0000313" key="12">
    <source>
        <dbReference type="Proteomes" id="UP001527202"/>
    </source>
</evidence>
<evidence type="ECO:0000256" key="4">
    <source>
        <dbReference type="ARBA" id="ARBA00022544"/>
    </source>
</evidence>
<feature type="transmembrane region" description="Helical" evidence="8">
    <location>
        <begin position="87"/>
        <end position="110"/>
    </location>
</feature>
<name>A0A410X067_9BACL</name>
<dbReference type="Gene3D" id="1.20.1740.10">
    <property type="entry name" value="Amino acid/polyamine transporter I"/>
    <property type="match status" value="1"/>
</dbReference>
<keyword evidence="4" id="KW-0309">Germination</keyword>
<sequence>MNSYPESPHISLRAYLLFFIITTAQVGVGGASFQRKIYKMAGQDSWVTVLIAGLFCHLVIVAMFSFLKKYPGKDLYGIQKEAFGKWLGGVMSFIYAAYLILIALTILRNYAEIVQTWIFPDISPWFLALMVLALALYGVLGGIRVITGIGLVSVLIITLEMLLFYYPLQYANWGYLLPVMNHSPLELLKGTEEISFSVVGFELLMFVFPFIRDTNKAPKYAHFAILFTTGTYLIYMFTALVYFSGGQLIHTIWPTLTLLKIVEFPFIERVEYITVSLYLIGILPNVMLYIWSASRGIPKMSPLKEKAALYLVVGFLFVICTFFSSRLEIKRLNEIAGQISIYMAFVYPLLLSMLLFFKRRVSQPRNGGDSR</sequence>
<dbReference type="EMBL" id="JAMDMJ010000015">
    <property type="protein sequence ID" value="MCY9596834.1"/>
    <property type="molecule type" value="Genomic_DNA"/>
</dbReference>
<feature type="transmembrane region" description="Helical" evidence="8">
    <location>
        <begin position="122"/>
        <end position="140"/>
    </location>
</feature>
<evidence type="ECO:0000256" key="8">
    <source>
        <dbReference type="SAM" id="Phobius"/>
    </source>
</evidence>
<protein>
    <submittedName>
        <fullName evidence="9">Spore germination protein</fullName>
    </submittedName>
    <submittedName>
        <fullName evidence="10">Spore gernimation protein</fullName>
    </submittedName>
</protein>
<feature type="transmembrane region" description="Helical" evidence="8">
    <location>
        <begin position="12"/>
        <end position="33"/>
    </location>
</feature>
<feature type="transmembrane region" description="Helical" evidence="8">
    <location>
        <begin position="339"/>
        <end position="357"/>
    </location>
</feature>
<reference evidence="9 12" key="2">
    <citation type="submission" date="2022-05" db="EMBL/GenBank/DDBJ databases">
        <title>Genome Sequencing of Bee-Associated Microbes.</title>
        <authorList>
            <person name="Dunlap C."/>
        </authorList>
    </citation>
    <scope>NUCLEOTIDE SEQUENCE [LARGE SCALE GENOMIC DNA]</scope>
    <source>
        <strain evidence="9 12">NRRL B-23120</strain>
    </source>
</reference>
<dbReference type="NCBIfam" id="TIGR00912">
    <property type="entry name" value="2A0309"/>
    <property type="match status" value="1"/>
</dbReference>
<dbReference type="KEGG" id="pchi:PC41400_20195"/>
<keyword evidence="3" id="KW-0813">Transport</keyword>
<evidence type="ECO:0000256" key="6">
    <source>
        <dbReference type="ARBA" id="ARBA00022989"/>
    </source>
</evidence>
<evidence type="ECO:0000313" key="10">
    <source>
        <dbReference type="EMBL" id="QAV19851.1"/>
    </source>
</evidence>
<evidence type="ECO:0000313" key="9">
    <source>
        <dbReference type="EMBL" id="MCY9596834.1"/>
    </source>
</evidence>
<dbReference type="OrthoDB" id="2380240at2"/>
<proteinExistence type="inferred from homology"/>
<dbReference type="GO" id="GO:0009847">
    <property type="term" value="P:spore germination"/>
    <property type="evidence" value="ECO:0007669"/>
    <property type="project" value="InterPro"/>
</dbReference>
<feature type="transmembrane region" description="Helical" evidence="8">
    <location>
        <begin position="147"/>
        <end position="168"/>
    </location>
</feature>
<evidence type="ECO:0000256" key="5">
    <source>
        <dbReference type="ARBA" id="ARBA00022692"/>
    </source>
</evidence>
<feature type="transmembrane region" description="Helical" evidence="8">
    <location>
        <begin position="272"/>
        <end position="291"/>
    </location>
</feature>
<reference evidence="10 11" key="1">
    <citation type="submission" date="2018-01" db="EMBL/GenBank/DDBJ databases">
        <title>The whole genome sequencing and assembly of Paenibacillus chitinolyticus KCCM 41400 strain.</title>
        <authorList>
            <person name="Kim J.-Y."/>
            <person name="Park M.-K."/>
            <person name="Lee Y.-J."/>
            <person name="Yi H."/>
            <person name="Bahn Y.-S."/>
            <person name="Kim J.F."/>
            <person name="Lee D.-W."/>
        </authorList>
    </citation>
    <scope>NUCLEOTIDE SEQUENCE [LARGE SCALE GENOMIC DNA]</scope>
    <source>
        <strain evidence="10 11">KCCM 41400</strain>
    </source>
</reference>
<dbReference type="EMBL" id="CP026520">
    <property type="protein sequence ID" value="QAV19851.1"/>
    <property type="molecule type" value="Genomic_DNA"/>
</dbReference>
<dbReference type="AlphaFoldDB" id="A0A410X067"/>
<dbReference type="GeneID" id="95377116"/>
<dbReference type="Proteomes" id="UP000288943">
    <property type="component" value="Chromosome"/>
</dbReference>
<keyword evidence="12" id="KW-1185">Reference proteome</keyword>
<comment type="similarity">
    <text evidence="2">Belongs to the amino acid-polyamine-organocation (APC) superfamily. Spore germination protein (SGP) (TC 2.A.3.9) family.</text>
</comment>
<gene>
    <name evidence="9" type="ORF">M5X16_13720</name>
    <name evidence="10" type="ORF">PC41400_20195</name>
</gene>
<evidence type="ECO:0000256" key="7">
    <source>
        <dbReference type="ARBA" id="ARBA00023136"/>
    </source>
</evidence>
<organism evidence="10 11">
    <name type="scientific">Paenibacillus chitinolyticus</name>
    <dbReference type="NCBI Taxonomy" id="79263"/>
    <lineage>
        <taxon>Bacteria</taxon>
        <taxon>Bacillati</taxon>
        <taxon>Bacillota</taxon>
        <taxon>Bacilli</taxon>
        <taxon>Bacillales</taxon>
        <taxon>Paenibacillaceae</taxon>
        <taxon>Paenibacillus</taxon>
    </lineage>
</organism>
<evidence type="ECO:0000256" key="2">
    <source>
        <dbReference type="ARBA" id="ARBA00007998"/>
    </source>
</evidence>
<keyword evidence="5 8" id="KW-0812">Transmembrane</keyword>